<evidence type="ECO:0000313" key="1">
    <source>
        <dbReference type="EMBL" id="MCT4370690.1"/>
    </source>
</evidence>
<dbReference type="EMBL" id="NTHN02000016">
    <property type="protein sequence ID" value="MCT4370690.1"/>
    <property type="molecule type" value="Genomic_DNA"/>
</dbReference>
<organism evidence="2">
    <name type="scientific">Alloyangia mangrovi</name>
    <dbReference type="NCBI Taxonomy" id="1779329"/>
    <lineage>
        <taxon>Bacteria</taxon>
        <taxon>Pseudomonadati</taxon>
        <taxon>Pseudomonadota</taxon>
        <taxon>Alphaproteobacteria</taxon>
        <taxon>Rhodobacterales</taxon>
        <taxon>Roseobacteraceae</taxon>
        <taxon>Alloyangia</taxon>
    </lineage>
</organism>
<evidence type="ECO:0000313" key="2">
    <source>
        <dbReference type="EMBL" id="PBD18748.1"/>
    </source>
</evidence>
<dbReference type="Proteomes" id="UP000217448">
    <property type="component" value="Unassembled WGS sequence"/>
</dbReference>
<comment type="caution">
    <text evidence="2">The sequence shown here is derived from an EMBL/GenBank/DDBJ whole genome shotgun (WGS) entry which is preliminary data.</text>
</comment>
<name>A0A2A3JUF1_9RHOB</name>
<sequence>MKMVGRDEAELIGLQAVAWLAANDELLPVFLGATGASAEDFRNNLSDPGFQGGVLDFLLMDDAWVRGFCDETGLPYDLPFQARQHLPGGGEVHWT</sequence>
<dbReference type="RefSeq" id="WP_095882655.1">
    <property type="nucleotide sequence ID" value="NZ_NTHN02000016.1"/>
</dbReference>
<reference evidence="3" key="2">
    <citation type="submission" date="2023-07" db="EMBL/GenBank/DDBJ databases">
        <title>Yangia mangrovi SAOS 153D genome.</title>
        <authorList>
            <person name="Verma A."/>
            <person name="Pal Y."/>
            <person name="Sundharam S."/>
            <person name="Bisht B."/>
            <person name="Srinivasan K."/>
        </authorList>
    </citation>
    <scope>NUCLEOTIDE SEQUENCE [LARGE SCALE GENOMIC DNA]</scope>
    <source>
        <strain evidence="3">SAOS 153D</strain>
    </source>
</reference>
<reference evidence="1" key="3">
    <citation type="submission" date="2024-05" db="EMBL/GenBank/DDBJ databases">
        <title>Yangia mangrovi SAOS 153D genome.</title>
        <authorList>
            <person name="Verma A."/>
            <person name="Pal Y."/>
            <person name="Sundharam S."/>
            <person name="Bisht B."/>
            <person name="Srinivasan K."/>
        </authorList>
    </citation>
    <scope>NUCLEOTIDE SEQUENCE</scope>
    <source>
        <strain evidence="1">SAOS 153D</strain>
    </source>
</reference>
<dbReference type="EMBL" id="NTHN01000201">
    <property type="protein sequence ID" value="PBD18748.1"/>
    <property type="molecule type" value="Genomic_DNA"/>
</dbReference>
<reference evidence="2" key="1">
    <citation type="submission" date="2017-09" db="EMBL/GenBank/DDBJ databases">
        <title>Yangia sp. SAOS 153D whole genome sequencing.</title>
        <authorList>
            <person name="Verma A."/>
            <person name="Krishnamurthi S."/>
        </authorList>
    </citation>
    <scope>NUCLEOTIDE SEQUENCE [LARGE SCALE GENOMIC DNA]</scope>
    <source>
        <strain evidence="2">SAOS 153D</strain>
    </source>
</reference>
<dbReference type="AlphaFoldDB" id="A0A2A3JUF1"/>
<gene>
    <name evidence="1" type="ORF">CLG85_010310</name>
    <name evidence="2" type="ORF">CLG85_13010</name>
</gene>
<dbReference type="Pfam" id="PF12096">
    <property type="entry name" value="DUF3572"/>
    <property type="match status" value="1"/>
</dbReference>
<dbReference type="OrthoDB" id="7356934at2"/>
<dbReference type="InterPro" id="IPR021955">
    <property type="entry name" value="DUF3572"/>
</dbReference>
<protein>
    <submittedName>
        <fullName evidence="1">DUF3572 domain-containing protein</fullName>
    </submittedName>
</protein>
<proteinExistence type="predicted"/>
<evidence type="ECO:0000313" key="3">
    <source>
        <dbReference type="Proteomes" id="UP000217448"/>
    </source>
</evidence>
<keyword evidence="3" id="KW-1185">Reference proteome</keyword>
<accession>A0A2A3JUF1</accession>